<evidence type="ECO:0000313" key="2">
    <source>
        <dbReference type="Proteomes" id="UP000235145"/>
    </source>
</evidence>
<reference evidence="1 2" key="1">
    <citation type="journal article" date="2017" name="Nat. Commun.">
        <title>Genome assembly with in vitro proximity ligation data and whole-genome triplication in lettuce.</title>
        <authorList>
            <person name="Reyes-Chin-Wo S."/>
            <person name="Wang Z."/>
            <person name="Yang X."/>
            <person name="Kozik A."/>
            <person name="Arikit S."/>
            <person name="Song C."/>
            <person name="Xia L."/>
            <person name="Froenicke L."/>
            <person name="Lavelle D.O."/>
            <person name="Truco M.J."/>
            <person name="Xia R."/>
            <person name="Zhu S."/>
            <person name="Xu C."/>
            <person name="Xu H."/>
            <person name="Xu X."/>
            <person name="Cox K."/>
            <person name="Korf I."/>
            <person name="Meyers B.C."/>
            <person name="Michelmore R.W."/>
        </authorList>
    </citation>
    <scope>NUCLEOTIDE SEQUENCE [LARGE SCALE GENOMIC DNA]</scope>
    <source>
        <strain evidence="2">cv. Salinas</strain>
        <tissue evidence="1">Seedlings</tissue>
    </source>
</reference>
<comment type="caution">
    <text evidence="1">The sequence shown here is derived from an EMBL/GenBank/DDBJ whole genome shotgun (WGS) entry which is preliminary data.</text>
</comment>
<evidence type="ECO:0000313" key="1">
    <source>
        <dbReference type="EMBL" id="KAJ0222745.1"/>
    </source>
</evidence>
<protein>
    <submittedName>
        <fullName evidence="1">Uncharacterized protein</fullName>
    </submittedName>
</protein>
<dbReference type="Proteomes" id="UP000235145">
    <property type="component" value="Unassembled WGS sequence"/>
</dbReference>
<accession>A0A9R1XPP3</accession>
<gene>
    <name evidence="1" type="ORF">LSAT_V11C200061310</name>
</gene>
<organism evidence="1 2">
    <name type="scientific">Lactuca sativa</name>
    <name type="common">Garden lettuce</name>
    <dbReference type="NCBI Taxonomy" id="4236"/>
    <lineage>
        <taxon>Eukaryota</taxon>
        <taxon>Viridiplantae</taxon>
        <taxon>Streptophyta</taxon>
        <taxon>Embryophyta</taxon>
        <taxon>Tracheophyta</taxon>
        <taxon>Spermatophyta</taxon>
        <taxon>Magnoliopsida</taxon>
        <taxon>eudicotyledons</taxon>
        <taxon>Gunneridae</taxon>
        <taxon>Pentapetalae</taxon>
        <taxon>asterids</taxon>
        <taxon>campanulids</taxon>
        <taxon>Asterales</taxon>
        <taxon>Asteraceae</taxon>
        <taxon>Cichorioideae</taxon>
        <taxon>Cichorieae</taxon>
        <taxon>Lactucinae</taxon>
        <taxon>Lactuca</taxon>
    </lineage>
</organism>
<sequence length="126" mass="14703">MNTRTKQPDCTSCDVKNHMETNNIRNLEIHVRARVTGWLKDVEKIKEDAQIILSTGNGCFNLKMRYQTRRNTFRIKEEMGSLIEENSKIILNDAQKPLGKVNSQNAYASTLWDGDAQNYFKFREKF</sequence>
<proteinExistence type="predicted"/>
<name>A0A9R1XPP3_LACSA</name>
<dbReference type="EMBL" id="NBSK02000002">
    <property type="protein sequence ID" value="KAJ0222745.1"/>
    <property type="molecule type" value="Genomic_DNA"/>
</dbReference>
<keyword evidence="2" id="KW-1185">Reference proteome</keyword>
<dbReference type="AlphaFoldDB" id="A0A9R1XPP3"/>